<keyword evidence="9" id="KW-1185">Reference proteome</keyword>
<dbReference type="Gene3D" id="3.90.550.10">
    <property type="entry name" value="Spore Coat Polysaccharide Biosynthesis Protein SpsA, Chain A"/>
    <property type="match status" value="1"/>
</dbReference>
<dbReference type="EMBL" id="NGJU01000009">
    <property type="protein sequence ID" value="RST95701.1"/>
    <property type="molecule type" value="Genomic_DNA"/>
</dbReference>
<evidence type="ECO:0000313" key="8">
    <source>
        <dbReference type="EMBL" id="RST95701.1"/>
    </source>
</evidence>
<dbReference type="InterPro" id="IPR043148">
    <property type="entry name" value="TagF_C"/>
</dbReference>
<keyword evidence="3" id="KW-1003">Cell membrane</keyword>
<dbReference type="GO" id="GO:0005886">
    <property type="term" value="C:plasma membrane"/>
    <property type="evidence" value="ECO:0007669"/>
    <property type="project" value="UniProtKB-SubCell"/>
</dbReference>
<dbReference type="OrthoDB" id="396512at2"/>
<dbReference type="Pfam" id="PF00535">
    <property type="entry name" value="Glycos_transf_2"/>
    <property type="match status" value="1"/>
</dbReference>
<comment type="caution">
    <text evidence="8">The sequence shown here is derived from an EMBL/GenBank/DDBJ whole genome shotgun (WGS) entry which is preliminary data.</text>
</comment>
<protein>
    <recommendedName>
        <fullName evidence="7">Glycosyltransferase 2-like domain-containing protein</fullName>
    </recommendedName>
</protein>
<dbReference type="CDD" id="cd00761">
    <property type="entry name" value="Glyco_tranf_GTA_type"/>
    <property type="match status" value="1"/>
</dbReference>
<dbReference type="Gene3D" id="3.40.50.12580">
    <property type="match status" value="1"/>
</dbReference>
<dbReference type="PANTHER" id="PTHR37316:SF3">
    <property type="entry name" value="TEICHOIC ACID GLYCEROL-PHOSPHATE TRANSFERASE"/>
    <property type="match status" value="1"/>
</dbReference>
<proteinExistence type="inferred from homology"/>
<feature type="domain" description="Glycosyltransferase 2-like" evidence="7">
    <location>
        <begin position="6"/>
        <end position="146"/>
    </location>
</feature>
<reference evidence="8 9" key="1">
    <citation type="submission" date="2017-05" db="EMBL/GenBank/DDBJ databases">
        <title>Vagococcus spp. assemblies.</title>
        <authorList>
            <person name="Gulvik C.A."/>
        </authorList>
    </citation>
    <scope>NUCLEOTIDE SEQUENCE [LARGE SCALE GENOMIC DNA]</scope>
    <source>
        <strain evidence="8 9">NCFB 2777</strain>
    </source>
</reference>
<dbReference type="SUPFAM" id="SSF53448">
    <property type="entry name" value="Nucleotide-diphospho-sugar transferases"/>
    <property type="match status" value="1"/>
</dbReference>
<evidence type="ECO:0000313" key="9">
    <source>
        <dbReference type="Proteomes" id="UP000287239"/>
    </source>
</evidence>
<evidence type="ECO:0000256" key="2">
    <source>
        <dbReference type="ARBA" id="ARBA00010488"/>
    </source>
</evidence>
<organism evidence="8 9">
    <name type="scientific">Vagococcus salmoninarum</name>
    <dbReference type="NCBI Taxonomy" id="2739"/>
    <lineage>
        <taxon>Bacteria</taxon>
        <taxon>Bacillati</taxon>
        <taxon>Bacillota</taxon>
        <taxon>Bacilli</taxon>
        <taxon>Lactobacillales</taxon>
        <taxon>Enterococcaceae</taxon>
        <taxon>Vagococcus</taxon>
    </lineage>
</organism>
<dbReference type="GeneID" id="98568103"/>
<evidence type="ECO:0000256" key="4">
    <source>
        <dbReference type="ARBA" id="ARBA00022679"/>
    </source>
</evidence>
<evidence type="ECO:0000256" key="5">
    <source>
        <dbReference type="ARBA" id="ARBA00022944"/>
    </source>
</evidence>
<dbReference type="AlphaFoldDB" id="A0A429ZPU0"/>
<sequence length="766" mass="90263">MNIDVSIIIPTYNVEEFVEELTDSLMNQTFRGKMECLFIDDGSSDDTVEKLTQAESKLVEKGIFVSILNDGQNLRQGARRNAAIKKALGKYILFLDSDDWLHSSTIELTFNAAEEEEDTDLVYFNYTTSNPKTKWRGMAYYPNEAFLKADYILNEDCEKLLALQPYFCVNKLYKKEFIISNNIAFGEGYFYEDIEFYAHVATTANKIRVIPNLLYYVRVNENSTTQSLDTENSEIHLISYMQAVTATYEKFSPRSRLAKYNLLKYLLDRLFIYVDRRLVNNKEIRNKYITEGIELLVEKNQDTVFPNTYKSDYYYSFFKTDYFKNKDIEKLKKVYSFKAFDKKKLKRFAENHRLASEGKNVLNRINVFNNHDFILNRGSLERNITKREKKQTIKENKPLVNYRENMVATEDKILMLGFDYDYKGNSRYLFEYLKSYFSTEQLKFVTTDERVPEDYRIEPRSKEFDVWLSTSKAIIAESWVPLDFYIHDNQKLIQLWHGTPLKKLLFDSHEIEIVSANPSHKVRKKWDVNRWDYLLSDSPIATKKFKTAFSIEESDIIETGYSRNNWLLENKQNTQLKSAIKEKLSVANEEIIILYAPTWRDYNYKTDERVMDYLLDFSQLEKHLELPSNHVFLFNPHDMDVDNDSTNNVNKKSIPKDVDTQELLLVADIVISDYSSIIFDCLYADVPFYLLMKDKQQYAESRGIYDDLRIRLEKVTAYNEAELALKMTGYKDLYTRFNKTDLISENTINSNEEIKKLITNIFKTPS</sequence>
<evidence type="ECO:0000256" key="6">
    <source>
        <dbReference type="ARBA" id="ARBA00023136"/>
    </source>
</evidence>
<dbReference type="GO" id="GO:0019350">
    <property type="term" value="P:teichoic acid biosynthetic process"/>
    <property type="evidence" value="ECO:0007669"/>
    <property type="project" value="UniProtKB-KW"/>
</dbReference>
<evidence type="ECO:0000256" key="3">
    <source>
        <dbReference type="ARBA" id="ARBA00022475"/>
    </source>
</evidence>
<keyword evidence="5" id="KW-0777">Teichoic acid biosynthesis</keyword>
<dbReference type="RefSeq" id="WP_126779483.1">
    <property type="nucleotide sequence ID" value="NZ_NGJU01000009.1"/>
</dbReference>
<dbReference type="InterPro" id="IPR029044">
    <property type="entry name" value="Nucleotide-diphossugar_trans"/>
</dbReference>
<comment type="similarity">
    <text evidence="2">Belongs to the CDP-glycerol glycerophosphotransferase family.</text>
</comment>
<dbReference type="InterPro" id="IPR001173">
    <property type="entry name" value="Glyco_trans_2-like"/>
</dbReference>
<keyword evidence="6" id="KW-0472">Membrane</keyword>
<comment type="subcellular location">
    <subcellularLocation>
        <location evidence="1">Cell membrane</location>
        <topology evidence="1">Peripheral membrane protein</topology>
    </subcellularLocation>
</comment>
<name>A0A429ZPU0_9ENTE</name>
<keyword evidence="4" id="KW-0808">Transferase</keyword>
<dbReference type="InterPro" id="IPR043149">
    <property type="entry name" value="TagF_N"/>
</dbReference>
<dbReference type="GO" id="GO:0047355">
    <property type="term" value="F:CDP-glycerol glycerophosphotransferase activity"/>
    <property type="evidence" value="ECO:0007669"/>
    <property type="project" value="InterPro"/>
</dbReference>
<dbReference type="Gene3D" id="3.40.50.11820">
    <property type="match status" value="1"/>
</dbReference>
<dbReference type="PANTHER" id="PTHR37316">
    <property type="entry name" value="TEICHOIC ACID GLYCEROL-PHOSPHATE PRIMASE"/>
    <property type="match status" value="1"/>
</dbReference>
<evidence type="ECO:0000259" key="7">
    <source>
        <dbReference type="Pfam" id="PF00535"/>
    </source>
</evidence>
<accession>A0A429ZPU0</accession>
<dbReference type="InterPro" id="IPR051612">
    <property type="entry name" value="Teichoic_Acid_Biosynth"/>
</dbReference>
<gene>
    <name evidence="8" type="ORF">CBF35_06950</name>
</gene>
<dbReference type="InterPro" id="IPR007554">
    <property type="entry name" value="Glycerophosphate_synth"/>
</dbReference>
<dbReference type="Proteomes" id="UP000287239">
    <property type="component" value="Unassembled WGS sequence"/>
</dbReference>
<dbReference type="Pfam" id="PF04464">
    <property type="entry name" value="Glyphos_transf"/>
    <property type="match status" value="1"/>
</dbReference>
<evidence type="ECO:0000256" key="1">
    <source>
        <dbReference type="ARBA" id="ARBA00004202"/>
    </source>
</evidence>
<dbReference type="SUPFAM" id="SSF53756">
    <property type="entry name" value="UDP-Glycosyltransferase/glycogen phosphorylase"/>
    <property type="match status" value="1"/>
</dbReference>